<dbReference type="AlphaFoldDB" id="A0A9C6TZV0"/>
<name>A0A9C6TZV0_ARADU</name>
<dbReference type="KEGG" id="adu:127747747"/>
<feature type="region of interest" description="Disordered" evidence="1">
    <location>
        <begin position="39"/>
        <end position="70"/>
    </location>
</feature>
<dbReference type="GeneID" id="127747747"/>
<organism evidence="2 3">
    <name type="scientific">Arachis duranensis</name>
    <name type="common">Wild peanut</name>
    <dbReference type="NCBI Taxonomy" id="130453"/>
    <lineage>
        <taxon>Eukaryota</taxon>
        <taxon>Viridiplantae</taxon>
        <taxon>Streptophyta</taxon>
        <taxon>Embryophyta</taxon>
        <taxon>Tracheophyta</taxon>
        <taxon>Spermatophyta</taxon>
        <taxon>Magnoliopsida</taxon>
        <taxon>eudicotyledons</taxon>
        <taxon>Gunneridae</taxon>
        <taxon>Pentapetalae</taxon>
        <taxon>rosids</taxon>
        <taxon>fabids</taxon>
        <taxon>Fabales</taxon>
        <taxon>Fabaceae</taxon>
        <taxon>Papilionoideae</taxon>
        <taxon>50 kb inversion clade</taxon>
        <taxon>dalbergioids sensu lato</taxon>
        <taxon>Dalbergieae</taxon>
        <taxon>Pterocarpus clade</taxon>
        <taxon>Arachis</taxon>
    </lineage>
</organism>
<sequence>MGERNRCRQGGAQFVERVGRYHRKDDQVDAQQLQLQLEELHATPTDQKLAREKQPSRRGAQKMEGLRRTDHVGPVQSNMRKRISQLAQMMTRRMSLLPRGCANCITKGLTNKNQVLIHPKGTSIRIMLSKQHLSLACPMQEHSPLCWCNMKNGSSMVIPISFRT</sequence>
<proteinExistence type="predicted"/>
<evidence type="ECO:0000313" key="3">
    <source>
        <dbReference type="RefSeq" id="XP_052118244.1"/>
    </source>
</evidence>
<dbReference type="RefSeq" id="XP_052118244.1">
    <property type="nucleotide sequence ID" value="XM_052262284.1"/>
</dbReference>
<keyword evidence="2" id="KW-1185">Reference proteome</keyword>
<dbReference type="Proteomes" id="UP000515211">
    <property type="component" value="Chromosome 5"/>
</dbReference>
<gene>
    <name evidence="3" type="primary">LOC127747747</name>
</gene>
<protein>
    <submittedName>
        <fullName evidence="3">Uncharacterized protein LOC127747747</fullName>
    </submittedName>
</protein>
<evidence type="ECO:0000256" key="1">
    <source>
        <dbReference type="SAM" id="MobiDB-lite"/>
    </source>
</evidence>
<accession>A0A9C6TZV0</accession>
<reference evidence="3" key="2">
    <citation type="submission" date="2025-08" db="UniProtKB">
        <authorList>
            <consortium name="RefSeq"/>
        </authorList>
    </citation>
    <scope>IDENTIFICATION</scope>
    <source>
        <tissue evidence="3">Whole plant</tissue>
    </source>
</reference>
<evidence type="ECO:0000313" key="2">
    <source>
        <dbReference type="Proteomes" id="UP000515211"/>
    </source>
</evidence>
<reference evidence="2" key="1">
    <citation type="journal article" date="2016" name="Nat. Genet.">
        <title>The genome sequences of Arachis duranensis and Arachis ipaensis, the diploid ancestors of cultivated peanut.</title>
        <authorList>
            <person name="Bertioli D.J."/>
            <person name="Cannon S.B."/>
            <person name="Froenicke L."/>
            <person name="Huang G."/>
            <person name="Farmer A.D."/>
            <person name="Cannon E.K."/>
            <person name="Liu X."/>
            <person name="Gao D."/>
            <person name="Clevenger J."/>
            <person name="Dash S."/>
            <person name="Ren L."/>
            <person name="Moretzsohn M.C."/>
            <person name="Shirasawa K."/>
            <person name="Huang W."/>
            <person name="Vidigal B."/>
            <person name="Abernathy B."/>
            <person name="Chu Y."/>
            <person name="Niederhuth C.E."/>
            <person name="Umale P."/>
            <person name="Araujo A.C."/>
            <person name="Kozik A."/>
            <person name="Kim K.D."/>
            <person name="Burow M.D."/>
            <person name="Varshney R.K."/>
            <person name="Wang X."/>
            <person name="Zhang X."/>
            <person name="Barkley N."/>
            <person name="Guimaraes P.M."/>
            <person name="Isobe S."/>
            <person name="Guo B."/>
            <person name="Liao B."/>
            <person name="Stalker H.T."/>
            <person name="Schmitz R.J."/>
            <person name="Scheffler B.E."/>
            <person name="Leal-Bertioli S.C."/>
            <person name="Xun X."/>
            <person name="Jackson S.A."/>
            <person name="Michelmore R."/>
            <person name="Ozias-Akins P."/>
        </authorList>
    </citation>
    <scope>NUCLEOTIDE SEQUENCE [LARGE SCALE GENOMIC DNA]</scope>
    <source>
        <strain evidence="2">cv. V14167</strain>
    </source>
</reference>